<dbReference type="EMBL" id="ML738785">
    <property type="protein sequence ID" value="KAE8156015.1"/>
    <property type="molecule type" value="Genomic_DNA"/>
</dbReference>
<evidence type="ECO:0008006" key="3">
    <source>
        <dbReference type="Google" id="ProtNLM"/>
    </source>
</evidence>
<dbReference type="OrthoDB" id="4509585at2759"/>
<protein>
    <recommendedName>
        <fullName evidence="3">Reverse transcriptase zinc-binding domain-containing protein</fullName>
    </recommendedName>
</protein>
<reference evidence="1 2" key="1">
    <citation type="submission" date="2019-04" db="EMBL/GenBank/DDBJ databases">
        <title>Friends and foes A comparative genomics study of 23 Aspergillus species from section Flavi.</title>
        <authorList>
            <consortium name="DOE Joint Genome Institute"/>
            <person name="Kjaerbolling I."/>
            <person name="Vesth T."/>
            <person name="Frisvad J.C."/>
            <person name="Nybo J.L."/>
            <person name="Theobald S."/>
            <person name="Kildgaard S."/>
            <person name="Isbrandt T."/>
            <person name="Kuo A."/>
            <person name="Sato A."/>
            <person name="Lyhne E.K."/>
            <person name="Kogle M.E."/>
            <person name="Wiebenga A."/>
            <person name="Kun R.S."/>
            <person name="Lubbers R.J."/>
            <person name="Makela M.R."/>
            <person name="Barry K."/>
            <person name="Chovatia M."/>
            <person name="Clum A."/>
            <person name="Daum C."/>
            <person name="Haridas S."/>
            <person name="He G."/>
            <person name="LaButti K."/>
            <person name="Lipzen A."/>
            <person name="Mondo S."/>
            <person name="Riley R."/>
            <person name="Salamov A."/>
            <person name="Simmons B.A."/>
            <person name="Magnuson J.K."/>
            <person name="Henrissat B."/>
            <person name="Mortensen U.H."/>
            <person name="Larsen T.O."/>
            <person name="Devries R.P."/>
            <person name="Grigoriev I.V."/>
            <person name="Machida M."/>
            <person name="Baker S.E."/>
            <person name="Andersen M.R."/>
        </authorList>
    </citation>
    <scope>NUCLEOTIDE SEQUENCE [LARGE SCALE GENOMIC DNA]</scope>
    <source>
        <strain evidence="1 2">CBS 117626</strain>
    </source>
</reference>
<organism evidence="1 2">
    <name type="scientific">Aspergillus tamarii</name>
    <dbReference type="NCBI Taxonomy" id="41984"/>
    <lineage>
        <taxon>Eukaryota</taxon>
        <taxon>Fungi</taxon>
        <taxon>Dikarya</taxon>
        <taxon>Ascomycota</taxon>
        <taxon>Pezizomycotina</taxon>
        <taxon>Eurotiomycetes</taxon>
        <taxon>Eurotiomycetidae</taxon>
        <taxon>Eurotiales</taxon>
        <taxon>Aspergillaceae</taxon>
        <taxon>Aspergillus</taxon>
        <taxon>Aspergillus subgen. Circumdati</taxon>
    </lineage>
</organism>
<accession>A0A5N6UBR3</accession>
<evidence type="ECO:0000313" key="1">
    <source>
        <dbReference type="EMBL" id="KAE8156015.1"/>
    </source>
</evidence>
<sequence>MQTGKIALGAYLGTIGVTETTYPCGWGPQSVKHVLMECPRHERFRWSLLWAKRRLTDFRRALNGPPELVKQTIKYILHTRFLYQFRNFNIYILDKAPGAQC</sequence>
<dbReference type="AlphaFoldDB" id="A0A5N6UBR3"/>
<dbReference type="Proteomes" id="UP000326950">
    <property type="component" value="Unassembled WGS sequence"/>
</dbReference>
<gene>
    <name evidence="1" type="ORF">BDV40DRAFT_99806</name>
</gene>
<proteinExistence type="predicted"/>
<name>A0A5N6UBR3_ASPTM</name>
<keyword evidence="2" id="KW-1185">Reference proteome</keyword>
<evidence type="ECO:0000313" key="2">
    <source>
        <dbReference type="Proteomes" id="UP000326950"/>
    </source>
</evidence>